<evidence type="ECO:0000256" key="2">
    <source>
        <dbReference type="ARBA" id="ARBA00023006"/>
    </source>
</evidence>
<keyword evidence="5" id="KW-0472">Membrane</keyword>
<evidence type="ECO:0000259" key="6">
    <source>
        <dbReference type="Pfam" id="PF10033"/>
    </source>
</evidence>
<dbReference type="GO" id="GO:0000423">
    <property type="term" value="P:mitophagy"/>
    <property type="evidence" value="ECO:0007669"/>
    <property type="project" value="TreeGrafter"/>
</dbReference>
<feature type="compositionally biased region" description="Pro residues" evidence="4">
    <location>
        <begin position="609"/>
        <end position="619"/>
    </location>
</feature>
<dbReference type="GO" id="GO:0005829">
    <property type="term" value="C:cytosol"/>
    <property type="evidence" value="ECO:0007669"/>
    <property type="project" value="TreeGrafter"/>
</dbReference>
<dbReference type="InterPro" id="IPR036570">
    <property type="entry name" value="HORMA_dom_sf"/>
</dbReference>
<feature type="domain" description="Autophagy-related protein 13 N-terminal" evidence="6">
    <location>
        <begin position="28"/>
        <end position="217"/>
    </location>
</feature>
<keyword evidence="8" id="KW-1185">Reference proteome</keyword>
<feature type="compositionally biased region" description="Low complexity" evidence="4">
    <location>
        <begin position="1"/>
        <end position="16"/>
    </location>
</feature>
<dbReference type="GO" id="GO:0034727">
    <property type="term" value="P:piecemeal microautophagy of the nucleus"/>
    <property type="evidence" value="ECO:0007669"/>
    <property type="project" value="TreeGrafter"/>
</dbReference>
<feature type="compositionally biased region" description="Polar residues" evidence="4">
    <location>
        <begin position="268"/>
        <end position="278"/>
    </location>
</feature>
<comment type="caution">
    <text evidence="7">The sequence shown here is derived from an EMBL/GenBank/DDBJ whole genome shotgun (WGS) entry which is preliminary data.</text>
</comment>
<dbReference type="EMBL" id="JAEPRE010000229">
    <property type="protein sequence ID" value="KAG2229997.1"/>
    <property type="molecule type" value="Genomic_DNA"/>
</dbReference>
<feature type="compositionally biased region" description="Low complexity" evidence="4">
    <location>
        <begin position="288"/>
        <end position="310"/>
    </location>
</feature>
<feature type="compositionally biased region" description="Polar residues" evidence="4">
    <location>
        <begin position="645"/>
        <end position="676"/>
    </location>
</feature>
<protein>
    <recommendedName>
        <fullName evidence="3">Autophagy-related protein 13</fullName>
    </recommendedName>
</protein>
<organism evidence="7 8">
    <name type="scientific">Thamnidium elegans</name>
    <dbReference type="NCBI Taxonomy" id="101142"/>
    <lineage>
        <taxon>Eukaryota</taxon>
        <taxon>Fungi</taxon>
        <taxon>Fungi incertae sedis</taxon>
        <taxon>Mucoromycota</taxon>
        <taxon>Mucoromycotina</taxon>
        <taxon>Mucoromycetes</taxon>
        <taxon>Mucorales</taxon>
        <taxon>Mucorineae</taxon>
        <taxon>Mucoraceae</taxon>
        <taxon>Thamnidium</taxon>
    </lineage>
</organism>
<evidence type="ECO:0000313" key="8">
    <source>
        <dbReference type="Proteomes" id="UP000613177"/>
    </source>
</evidence>
<evidence type="ECO:0000256" key="5">
    <source>
        <dbReference type="SAM" id="Phobius"/>
    </source>
</evidence>
<feature type="region of interest" description="Disordered" evidence="4">
    <location>
        <begin position="268"/>
        <end position="348"/>
    </location>
</feature>
<accession>A0A8H7SIN8</accession>
<feature type="transmembrane region" description="Helical" evidence="5">
    <location>
        <begin position="150"/>
        <end position="173"/>
    </location>
</feature>
<sequence length="795" mass="88604">MQSSSQQASVAPSGPSTSTRNSKVDQIIQNFYTKTAQIIVQGRCTPNYYGKRNSLTNKKINKWFNIATEDIEVLREDLKYWRNLAVQSTDNETPPMIIDIYLDTSKLSHNQSLIVADDNLRWSCVELKSKTTEAHMHRIVIESWELTLKFVIYIILLYIYIYIYIYTYILTFLCAALHSFVRMLPAHELFRKLHKLGDSNPLSIGYRLSSAVVSGSTILENDALEDSERDLSAQFIDMDEQYFTPTMAKYQQEYTSKPRPVSMYSTRMETQPLPQSTLPREIQQRPHTTTTASTTTSRRLSSASSSARRSSVPHVVSPFKSPFLASSPQAESTFGSRQYSERTRVTDSGSFGRKIEFSSSFDKYKSSPNNRTDSPSSGSMMRRSSRASEHSLFNLKTENDDDLEDFVRFVGSNQELRLFQNRSGSTQLLSSSSGQNLSSGSDTSSVIASSKKMALSHFQNLRDTHNSLSESLSSSIMLGAAASSSSAQQDPVSGVSPVSSTSSTGRSYQPIIPSPLHAEQRSTSPVHIPRSYPQLRSLTNPQNPLRIARNQSSENDDDDDNDDDQFNVSNDMSAYSTYPQDHHHQDLHILRNAATASNSNRILGKVSAIPPPPPSPSSEPRPKSPIRRLTNYVGADGSEPHLYNLQRSRNTDGGSSIMQDNSTDINSSGQGRTNSLMDDDDSLVFKMSELECEGPSQPKTQQNNAMLYNNRYNAPDDIFNISSNNRSSLNNDHFIELTPTPLSPPILNRLQAISMSTVTEEEEKSSLSASSSSNKSESPRIATISKPSQLPFDAW</sequence>
<evidence type="ECO:0000256" key="3">
    <source>
        <dbReference type="RuleBase" id="RU361214"/>
    </source>
</evidence>
<feature type="region of interest" description="Disordered" evidence="4">
    <location>
        <begin position="604"/>
        <end position="678"/>
    </location>
</feature>
<dbReference type="InterPro" id="IPR018731">
    <property type="entry name" value="Atg13_N"/>
</dbReference>
<feature type="compositionally biased region" description="Polar residues" evidence="4">
    <location>
        <begin position="361"/>
        <end position="373"/>
    </location>
</feature>
<comment type="similarity">
    <text evidence="1 3">Belongs to the ATG13 family. Fungi subfamily.</text>
</comment>
<feature type="region of interest" description="Disordered" evidence="4">
    <location>
        <begin position="361"/>
        <end position="393"/>
    </location>
</feature>
<keyword evidence="5" id="KW-0812">Transmembrane</keyword>
<feature type="region of interest" description="Disordered" evidence="4">
    <location>
        <begin position="1"/>
        <end position="22"/>
    </location>
</feature>
<proteinExistence type="inferred from homology"/>
<dbReference type="PANTHER" id="PTHR13430">
    <property type="match status" value="1"/>
</dbReference>
<gene>
    <name evidence="7" type="ORF">INT48_002815</name>
</gene>
<dbReference type="Gene3D" id="3.30.900.10">
    <property type="entry name" value="HORMA domain"/>
    <property type="match status" value="1"/>
</dbReference>
<dbReference type="Proteomes" id="UP000613177">
    <property type="component" value="Unassembled WGS sequence"/>
</dbReference>
<dbReference type="Pfam" id="PF10033">
    <property type="entry name" value="ATG13"/>
    <property type="match status" value="1"/>
</dbReference>
<feature type="compositionally biased region" description="Polar residues" evidence="4">
    <location>
        <begin position="534"/>
        <end position="553"/>
    </location>
</feature>
<dbReference type="GO" id="GO:0000407">
    <property type="term" value="C:phagophore assembly site"/>
    <property type="evidence" value="ECO:0007669"/>
    <property type="project" value="TreeGrafter"/>
</dbReference>
<name>A0A8H7SIN8_9FUNG</name>
<feature type="region of interest" description="Disordered" evidence="4">
    <location>
        <begin position="484"/>
        <end position="579"/>
    </location>
</feature>
<dbReference type="GO" id="GO:0034497">
    <property type="term" value="P:protein localization to phagophore assembly site"/>
    <property type="evidence" value="ECO:0007669"/>
    <property type="project" value="TreeGrafter"/>
</dbReference>
<feature type="region of interest" description="Disordered" evidence="4">
    <location>
        <begin position="757"/>
        <end position="795"/>
    </location>
</feature>
<reference evidence="7" key="1">
    <citation type="submission" date="2021-01" db="EMBL/GenBank/DDBJ databases">
        <title>Metabolic potential, ecology and presence of endohyphal bacteria is reflected in genomic diversity of Mucoromycotina.</title>
        <authorList>
            <person name="Muszewska A."/>
            <person name="Okrasinska A."/>
            <person name="Steczkiewicz K."/>
            <person name="Drgas O."/>
            <person name="Orlowska M."/>
            <person name="Perlinska-Lenart U."/>
            <person name="Aleksandrzak-Piekarczyk T."/>
            <person name="Szatraj K."/>
            <person name="Zielenkiewicz U."/>
            <person name="Pilsyk S."/>
            <person name="Malc E."/>
            <person name="Mieczkowski P."/>
            <person name="Kruszewska J.S."/>
            <person name="Biernat P."/>
            <person name="Pawlowska J."/>
        </authorList>
    </citation>
    <scope>NUCLEOTIDE SEQUENCE</scope>
    <source>
        <strain evidence="7">WA0000018081</strain>
    </source>
</reference>
<dbReference type="PANTHER" id="PTHR13430:SF4">
    <property type="entry name" value="AUTOPHAGY-RELATED PROTEIN 13"/>
    <property type="match status" value="1"/>
</dbReference>
<evidence type="ECO:0000256" key="1">
    <source>
        <dbReference type="ARBA" id="ARBA00005246"/>
    </source>
</evidence>
<keyword evidence="5" id="KW-1133">Transmembrane helix</keyword>
<feature type="compositionally biased region" description="Low complexity" evidence="4">
    <location>
        <begin position="766"/>
        <end position="776"/>
    </location>
</feature>
<feature type="compositionally biased region" description="Polar residues" evidence="4">
    <location>
        <begin position="324"/>
        <end position="338"/>
    </location>
</feature>
<dbReference type="AlphaFoldDB" id="A0A8H7SIN8"/>
<dbReference type="Gene3D" id="6.10.140.1900">
    <property type="match status" value="1"/>
</dbReference>
<keyword evidence="2 3" id="KW-0072">Autophagy</keyword>
<evidence type="ECO:0000256" key="4">
    <source>
        <dbReference type="SAM" id="MobiDB-lite"/>
    </source>
</evidence>
<dbReference type="InterPro" id="IPR040182">
    <property type="entry name" value="ATG13"/>
</dbReference>
<feature type="compositionally biased region" description="Polar residues" evidence="4">
    <location>
        <begin position="566"/>
        <end position="579"/>
    </location>
</feature>
<feature type="compositionally biased region" description="Acidic residues" evidence="4">
    <location>
        <begin position="554"/>
        <end position="565"/>
    </location>
</feature>
<feature type="compositionally biased region" description="Low complexity" evidence="4">
    <location>
        <begin position="484"/>
        <end position="505"/>
    </location>
</feature>
<evidence type="ECO:0000313" key="7">
    <source>
        <dbReference type="EMBL" id="KAG2229997.1"/>
    </source>
</evidence>
<dbReference type="GO" id="GO:1990316">
    <property type="term" value="C:Atg1/ULK1 kinase complex"/>
    <property type="evidence" value="ECO:0007669"/>
    <property type="project" value="InterPro"/>
</dbReference>